<dbReference type="SMART" id="SM00251">
    <property type="entry name" value="SAM_PNT"/>
    <property type="match status" value="1"/>
</dbReference>
<proteinExistence type="inferred from homology"/>
<dbReference type="Pfam" id="PF02198">
    <property type="entry name" value="SAM_PNT"/>
    <property type="match status" value="1"/>
</dbReference>
<name>A0AAN8K2M0_PATCE</name>
<accession>A0AAN8K2M0</accession>
<evidence type="ECO:0000256" key="4">
    <source>
        <dbReference type="SAM" id="MobiDB-lite"/>
    </source>
</evidence>
<keyword evidence="3" id="KW-0539">Nucleus</keyword>
<evidence type="ECO:0000259" key="6">
    <source>
        <dbReference type="PROSITE" id="PS51433"/>
    </source>
</evidence>
<dbReference type="Gene3D" id="1.10.150.50">
    <property type="entry name" value="Transcription Factor, Ets-1"/>
    <property type="match status" value="1"/>
</dbReference>
<evidence type="ECO:0000256" key="3">
    <source>
        <dbReference type="RuleBase" id="RU004019"/>
    </source>
</evidence>
<evidence type="ECO:0000313" key="7">
    <source>
        <dbReference type="EMBL" id="KAK6191603.1"/>
    </source>
</evidence>
<dbReference type="InterPro" id="IPR036388">
    <property type="entry name" value="WH-like_DNA-bd_sf"/>
</dbReference>
<dbReference type="SMART" id="SM00413">
    <property type="entry name" value="ETS"/>
    <property type="match status" value="1"/>
</dbReference>
<evidence type="ECO:0000313" key="8">
    <source>
        <dbReference type="Proteomes" id="UP001347796"/>
    </source>
</evidence>
<comment type="subcellular location">
    <subcellularLocation>
        <location evidence="3">Nucleus</location>
    </subcellularLocation>
</comment>
<sequence>MTTLAYPPISNTESPFGYDASRSTSCLYNIDSRSIVKLEPMEHSYETNMSCRSSQNFNNDACTPNLNSIKQSPLFTETTNNLLSWTTKHPENWSDSEILDWVFFVADKQRFDGSKVCGEAYQNLSGDKLCNMTRNDFLNVDPFFGSAMYDLFRQLVDTASFSAPTKPETFNYDPVYVPFTNSDDTAFVPGEGSNTDLVDFSVLIGGYKYDFDVEKNLFPETSDQGYVSGESDQEQDWGMQAPNAYDCLSAEEEMEMNSLSMIPGNKVFQTPKRRMVTHSVSSEEGDSLGCQDTRPTRPNKGRSGGSKGNHLWEFVRDLLKDNTVNPSLLKWEDKSIGVFRFVNSEAVAQMWGRKKNNRQMTYEKLSRAMRFCRSAGYFETIPKNGRFPKKLCFKFGPKAHGWQD</sequence>
<protein>
    <submittedName>
        <fullName evidence="7">Uncharacterized protein</fullName>
    </submittedName>
</protein>
<evidence type="ECO:0000256" key="1">
    <source>
        <dbReference type="ARBA" id="ARBA00005562"/>
    </source>
</evidence>
<dbReference type="PANTHER" id="PTHR11849">
    <property type="entry name" value="ETS"/>
    <property type="match status" value="1"/>
</dbReference>
<reference evidence="7 8" key="1">
    <citation type="submission" date="2024-01" db="EMBL/GenBank/DDBJ databases">
        <title>The genome of the rayed Mediterranean limpet Patella caerulea (Linnaeus, 1758).</title>
        <authorList>
            <person name="Anh-Thu Weber A."/>
            <person name="Halstead-Nussloch G."/>
        </authorList>
    </citation>
    <scope>NUCLEOTIDE SEQUENCE [LARGE SCALE GENOMIC DNA]</scope>
    <source>
        <strain evidence="7">AATW-2023a</strain>
        <tissue evidence="7">Whole specimen</tissue>
    </source>
</reference>
<feature type="domain" description="PNT" evidence="6">
    <location>
        <begin position="72"/>
        <end position="159"/>
    </location>
</feature>
<feature type="domain" description="ETS" evidence="5">
    <location>
        <begin position="309"/>
        <end position="371"/>
    </location>
</feature>
<dbReference type="GO" id="GO:0043565">
    <property type="term" value="F:sequence-specific DNA binding"/>
    <property type="evidence" value="ECO:0007669"/>
    <property type="project" value="InterPro"/>
</dbReference>
<dbReference type="PROSITE" id="PS50061">
    <property type="entry name" value="ETS_DOMAIN_3"/>
    <property type="match status" value="1"/>
</dbReference>
<gene>
    <name evidence="7" type="ORF">SNE40_003248</name>
</gene>
<dbReference type="Pfam" id="PF00178">
    <property type="entry name" value="Ets"/>
    <property type="match status" value="1"/>
</dbReference>
<dbReference type="PRINTS" id="PR00454">
    <property type="entry name" value="ETSDOMAIN"/>
</dbReference>
<dbReference type="GO" id="GO:0000981">
    <property type="term" value="F:DNA-binding transcription factor activity, RNA polymerase II-specific"/>
    <property type="evidence" value="ECO:0007669"/>
    <property type="project" value="TreeGrafter"/>
</dbReference>
<dbReference type="InterPro" id="IPR046328">
    <property type="entry name" value="ETS_fam"/>
</dbReference>
<evidence type="ECO:0000259" key="5">
    <source>
        <dbReference type="PROSITE" id="PS50061"/>
    </source>
</evidence>
<dbReference type="SUPFAM" id="SSF46785">
    <property type="entry name" value="Winged helix' DNA-binding domain"/>
    <property type="match status" value="1"/>
</dbReference>
<dbReference type="InterPro" id="IPR000418">
    <property type="entry name" value="Ets_dom"/>
</dbReference>
<dbReference type="EMBL" id="JAZGQO010000002">
    <property type="protein sequence ID" value="KAK6191603.1"/>
    <property type="molecule type" value="Genomic_DNA"/>
</dbReference>
<dbReference type="Gene3D" id="1.10.10.10">
    <property type="entry name" value="Winged helix-like DNA-binding domain superfamily/Winged helix DNA-binding domain"/>
    <property type="match status" value="1"/>
</dbReference>
<keyword evidence="2 3" id="KW-0238">DNA-binding</keyword>
<dbReference type="InterPro" id="IPR003118">
    <property type="entry name" value="Pointed_dom"/>
</dbReference>
<dbReference type="InterPro" id="IPR036390">
    <property type="entry name" value="WH_DNA-bd_sf"/>
</dbReference>
<dbReference type="PANTHER" id="PTHR11849:SF190">
    <property type="entry name" value="ETS-DOMAIN PROTEIN"/>
    <property type="match status" value="1"/>
</dbReference>
<comment type="similarity">
    <text evidence="1 3">Belongs to the ETS family.</text>
</comment>
<dbReference type="SUPFAM" id="SSF47769">
    <property type="entry name" value="SAM/Pointed domain"/>
    <property type="match status" value="1"/>
</dbReference>
<dbReference type="InterPro" id="IPR013761">
    <property type="entry name" value="SAM/pointed_sf"/>
</dbReference>
<feature type="region of interest" description="Disordered" evidence="4">
    <location>
        <begin position="275"/>
        <end position="308"/>
    </location>
</feature>
<dbReference type="GO" id="GO:0005634">
    <property type="term" value="C:nucleus"/>
    <property type="evidence" value="ECO:0007669"/>
    <property type="project" value="UniProtKB-SubCell"/>
</dbReference>
<keyword evidence="8" id="KW-1185">Reference proteome</keyword>
<dbReference type="AlphaFoldDB" id="A0AAN8K2M0"/>
<comment type="caution">
    <text evidence="7">The sequence shown here is derived from an EMBL/GenBank/DDBJ whole genome shotgun (WGS) entry which is preliminary data.</text>
</comment>
<dbReference type="PROSITE" id="PS51433">
    <property type="entry name" value="PNT"/>
    <property type="match status" value="1"/>
</dbReference>
<organism evidence="7 8">
    <name type="scientific">Patella caerulea</name>
    <name type="common">Rayed Mediterranean limpet</name>
    <dbReference type="NCBI Taxonomy" id="87958"/>
    <lineage>
        <taxon>Eukaryota</taxon>
        <taxon>Metazoa</taxon>
        <taxon>Spiralia</taxon>
        <taxon>Lophotrochozoa</taxon>
        <taxon>Mollusca</taxon>
        <taxon>Gastropoda</taxon>
        <taxon>Patellogastropoda</taxon>
        <taxon>Patelloidea</taxon>
        <taxon>Patellidae</taxon>
        <taxon>Patella</taxon>
    </lineage>
</organism>
<dbReference type="Proteomes" id="UP001347796">
    <property type="component" value="Unassembled WGS sequence"/>
</dbReference>
<dbReference type="GO" id="GO:0030154">
    <property type="term" value="P:cell differentiation"/>
    <property type="evidence" value="ECO:0007669"/>
    <property type="project" value="TreeGrafter"/>
</dbReference>
<evidence type="ECO:0000256" key="2">
    <source>
        <dbReference type="ARBA" id="ARBA00023125"/>
    </source>
</evidence>